<sequence>PICALLGIPILKSSPRPRGAAALGTRRETINDLFDLGIVPTTKVPHQKIRSHILVVRLDDLEAFGREHVLLDVLSKERGEAALAVRNRLTELGIRPVYEASPKATRVYRRNEIESAGF</sequence>
<keyword evidence="2" id="KW-1185">Reference proteome</keyword>
<dbReference type="EMBL" id="JBHSBD010000131">
    <property type="protein sequence ID" value="MFC3970991.1"/>
    <property type="molecule type" value="Genomic_DNA"/>
</dbReference>
<evidence type="ECO:0000313" key="2">
    <source>
        <dbReference type="Proteomes" id="UP001595697"/>
    </source>
</evidence>
<feature type="non-terminal residue" evidence="1">
    <location>
        <position position="1"/>
    </location>
</feature>
<proteinExistence type="predicted"/>
<name>A0ABV8EEI8_9HYPH</name>
<dbReference type="Proteomes" id="UP001595697">
    <property type="component" value="Unassembled WGS sequence"/>
</dbReference>
<reference evidence="2" key="1">
    <citation type="journal article" date="2019" name="Int. J. Syst. Evol. Microbiol.">
        <title>The Global Catalogue of Microorganisms (GCM) 10K type strain sequencing project: providing services to taxonomists for standard genome sequencing and annotation.</title>
        <authorList>
            <consortium name="The Broad Institute Genomics Platform"/>
            <consortium name="The Broad Institute Genome Sequencing Center for Infectious Disease"/>
            <person name="Wu L."/>
            <person name="Ma J."/>
        </authorList>
    </citation>
    <scope>NUCLEOTIDE SEQUENCE [LARGE SCALE GENOMIC DNA]</scope>
    <source>
        <strain evidence="2">TBRC 5781</strain>
    </source>
</reference>
<comment type="caution">
    <text evidence="1">The sequence shown here is derived from an EMBL/GenBank/DDBJ whole genome shotgun (WGS) entry which is preliminary data.</text>
</comment>
<gene>
    <name evidence="1" type="ORF">ACFOVS_23255</name>
</gene>
<evidence type="ECO:0000313" key="1">
    <source>
        <dbReference type="EMBL" id="MFC3970991.1"/>
    </source>
</evidence>
<accession>A0ABV8EEI8</accession>
<dbReference type="RefSeq" id="WP_377307385.1">
    <property type="nucleotide sequence ID" value="NZ_JBHSBD010000131.1"/>
</dbReference>
<organism evidence="1 2">
    <name type="scientific">Rhizobium lemnae</name>
    <dbReference type="NCBI Taxonomy" id="1214924"/>
    <lineage>
        <taxon>Bacteria</taxon>
        <taxon>Pseudomonadati</taxon>
        <taxon>Pseudomonadota</taxon>
        <taxon>Alphaproteobacteria</taxon>
        <taxon>Hyphomicrobiales</taxon>
        <taxon>Rhizobiaceae</taxon>
        <taxon>Rhizobium/Agrobacterium group</taxon>
        <taxon>Rhizobium</taxon>
    </lineage>
</organism>
<protein>
    <submittedName>
        <fullName evidence="1">Uncharacterized protein</fullName>
    </submittedName>
</protein>